<keyword evidence="8" id="KW-0249">Electron transport</keyword>
<evidence type="ECO:0000313" key="15">
    <source>
        <dbReference type="EMBL" id="KGQ17789.1"/>
    </source>
</evidence>
<dbReference type="SUPFAM" id="SSF81342">
    <property type="entry name" value="Transmembrane di-heme cytochromes"/>
    <property type="match status" value="1"/>
</dbReference>
<dbReference type="EMBL" id="JRKJ01000025">
    <property type="protein sequence ID" value="KGQ17789.1"/>
    <property type="molecule type" value="Genomic_DNA"/>
</dbReference>
<proteinExistence type="inferred from homology"/>
<evidence type="ECO:0000256" key="1">
    <source>
        <dbReference type="ARBA" id="ARBA00001970"/>
    </source>
</evidence>
<comment type="caution">
    <text evidence="15">The sequence shown here is derived from an EMBL/GenBank/DDBJ whole genome shotgun (WGS) entry which is preliminary data.</text>
</comment>
<dbReference type="GO" id="GO:0009055">
    <property type="term" value="F:electron transfer activity"/>
    <property type="evidence" value="ECO:0007669"/>
    <property type="project" value="InterPro"/>
</dbReference>
<protein>
    <submittedName>
        <fullName evidence="15">Cytochrome B561</fullName>
    </submittedName>
</protein>
<dbReference type="Proteomes" id="UP000030518">
    <property type="component" value="Unassembled WGS sequence"/>
</dbReference>
<organism evidence="15 16">
    <name type="scientific">Lysobacter dokdonensis DS-58</name>
    <dbReference type="NCBI Taxonomy" id="1300345"/>
    <lineage>
        <taxon>Bacteria</taxon>
        <taxon>Pseudomonadati</taxon>
        <taxon>Pseudomonadota</taxon>
        <taxon>Gammaproteobacteria</taxon>
        <taxon>Lysobacterales</taxon>
        <taxon>Lysobacteraceae</taxon>
        <taxon>Noviluteimonas</taxon>
    </lineage>
</organism>
<evidence type="ECO:0000256" key="7">
    <source>
        <dbReference type="ARBA" id="ARBA00022723"/>
    </source>
</evidence>
<feature type="transmembrane region" description="Helical" evidence="13">
    <location>
        <begin position="23"/>
        <end position="43"/>
    </location>
</feature>
<dbReference type="GO" id="GO:0022904">
    <property type="term" value="P:respiratory electron transport chain"/>
    <property type="evidence" value="ECO:0007669"/>
    <property type="project" value="InterPro"/>
</dbReference>
<keyword evidence="4" id="KW-1003">Cell membrane</keyword>
<keyword evidence="9 13" id="KW-1133">Transmembrane helix</keyword>
<keyword evidence="16" id="KW-1185">Reference proteome</keyword>
<dbReference type="PANTHER" id="PTHR30529:SF7">
    <property type="entry name" value="CYTOCHROME B561 BACTERIAL_NI-HYDROGENASE DOMAIN-CONTAINING PROTEIN"/>
    <property type="match status" value="1"/>
</dbReference>
<dbReference type="PATRIC" id="fig|1300345.3.peg.3043"/>
<keyword evidence="7" id="KW-0479">Metal-binding</keyword>
<feature type="transmembrane region" description="Helical" evidence="13">
    <location>
        <begin position="55"/>
        <end position="78"/>
    </location>
</feature>
<comment type="cofactor">
    <cofactor evidence="1">
        <name>heme b</name>
        <dbReference type="ChEBI" id="CHEBI:60344"/>
    </cofactor>
</comment>
<dbReference type="RefSeq" id="WP_152600052.1">
    <property type="nucleotide sequence ID" value="NZ_JRKJ01000025.1"/>
</dbReference>
<dbReference type="Gene3D" id="1.20.950.20">
    <property type="entry name" value="Transmembrane di-heme cytochromes, Chain C"/>
    <property type="match status" value="1"/>
</dbReference>
<dbReference type="PANTHER" id="PTHR30529">
    <property type="entry name" value="CYTOCHROME B561"/>
    <property type="match status" value="1"/>
</dbReference>
<reference evidence="15 16" key="1">
    <citation type="submission" date="2014-09" db="EMBL/GenBank/DDBJ databases">
        <title>Genome sequences of Lysobacter dokdonensis DS-58.</title>
        <authorList>
            <person name="Kim J.F."/>
            <person name="Kwak M.-J."/>
        </authorList>
    </citation>
    <scope>NUCLEOTIDE SEQUENCE [LARGE SCALE GENOMIC DNA]</scope>
    <source>
        <strain evidence="15 16">DS-58</strain>
    </source>
</reference>
<dbReference type="InterPro" id="IPR016174">
    <property type="entry name" value="Di-haem_cyt_TM"/>
</dbReference>
<comment type="subcellular location">
    <subcellularLocation>
        <location evidence="2">Cell membrane</location>
        <topology evidence="2">Multi-pass membrane protein</topology>
    </subcellularLocation>
</comment>
<evidence type="ECO:0000259" key="14">
    <source>
        <dbReference type="Pfam" id="PF01292"/>
    </source>
</evidence>
<evidence type="ECO:0000313" key="16">
    <source>
        <dbReference type="Proteomes" id="UP000030518"/>
    </source>
</evidence>
<name>A0A0A2WXQ7_9GAMM</name>
<evidence type="ECO:0000256" key="2">
    <source>
        <dbReference type="ARBA" id="ARBA00004651"/>
    </source>
</evidence>
<dbReference type="OrthoDB" id="8589936at2"/>
<keyword evidence="6 13" id="KW-0812">Transmembrane</keyword>
<evidence type="ECO:0000256" key="9">
    <source>
        <dbReference type="ARBA" id="ARBA00022989"/>
    </source>
</evidence>
<evidence type="ECO:0000256" key="11">
    <source>
        <dbReference type="ARBA" id="ARBA00023136"/>
    </source>
</evidence>
<keyword evidence="10" id="KW-0408">Iron</keyword>
<keyword evidence="11 13" id="KW-0472">Membrane</keyword>
<gene>
    <name evidence="15" type="ORF">LF41_1996</name>
</gene>
<dbReference type="GO" id="GO:0020037">
    <property type="term" value="F:heme binding"/>
    <property type="evidence" value="ECO:0007669"/>
    <property type="project" value="TreeGrafter"/>
</dbReference>
<evidence type="ECO:0000256" key="6">
    <source>
        <dbReference type="ARBA" id="ARBA00022692"/>
    </source>
</evidence>
<dbReference type="InterPro" id="IPR011577">
    <property type="entry name" value="Cyt_b561_bac/Ni-Hgenase"/>
</dbReference>
<evidence type="ECO:0000256" key="12">
    <source>
        <dbReference type="ARBA" id="ARBA00037975"/>
    </source>
</evidence>
<evidence type="ECO:0000256" key="5">
    <source>
        <dbReference type="ARBA" id="ARBA00022617"/>
    </source>
</evidence>
<dbReference type="GO" id="GO:0046872">
    <property type="term" value="F:metal ion binding"/>
    <property type="evidence" value="ECO:0007669"/>
    <property type="project" value="UniProtKB-KW"/>
</dbReference>
<feature type="transmembrane region" description="Helical" evidence="13">
    <location>
        <begin position="152"/>
        <end position="173"/>
    </location>
</feature>
<evidence type="ECO:0000256" key="8">
    <source>
        <dbReference type="ARBA" id="ARBA00022982"/>
    </source>
</evidence>
<evidence type="ECO:0000256" key="4">
    <source>
        <dbReference type="ARBA" id="ARBA00022475"/>
    </source>
</evidence>
<dbReference type="GO" id="GO:0005886">
    <property type="term" value="C:plasma membrane"/>
    <property type="evidence" value="ECO:0007669"/>
    <property type="project" value="UniProtKB-SubCell"/>
</dbReference>
<accession>A0A0A2WXQ7</accession>
<dbReference type="STRING" id="1300345.LF41_1996"/>
<evidence type="ECO:0000256" key="3">
    <source>
        <dbReference type="ARBA" id="ARBA00022448"/>
    </source>
</evidence>
<feature type="domain" description="Cytochrome b561 bacterial/Ni-hydrogenase" evidence="14">
    <location>
        <begin position="16"/>
        <end position="185"/>
    </location>
</feature>
<evidence type="ECO:0000256" key="10">
    <source>
        <dbReference type="ARBA" id="ARBA00023004"/>
    </source>
</evidence>
<dbReference type="AlphaFoldDB" id="A0A0A2WXQ7"/>
<dbReference type="eggNOG" id="COG3038">
    <property type="taxonomic scope" value="Bacteria"/>
</dbReference>
<comment type="similarity">
    <text evidence="12">Belongs to the cytochrome b561 family.</text>
</comment>
<evidence type="ECO:0000256" key="13">
    <source>
        <dbReference type="SAM" id="Phobius"/>
    </source>
</evidence>
<keyword evidence="5" id="KW-0349">Heme</keyword>
<keyword evidence="3" id="KW-0813">Transport</keyword>
<dbReference type="InterPro" id="IPR052168">
    <property type="entry name" value="Cytochrome_b561_oxidase"/>
</dbReference>
<dbReference type="Pfam" id="PF01292">
    <property type="entry name" value="Ni_hydr_CYTB"/>
    <property type="match status" value="1"/>
</dbReference>
<sequence>MPTTPTAPSHLRNIERWGALSQAFHWLIVIGILTMAIIGLTMVDMPSSPDKVRMFALHKSIGLTILVLVTLRLAWRLYAGSPPDVPMPRWQHLAANLSHVGLYVLLFAVPLSGWVMNSAAGFPLWWFGLFRVPALVGKDHDFHETMEDVHELLFWALILLVLVHAGAALYHHLFQRDATLARMLPRGWIRDSEAAEDVRHG</sequence>